<dbReference type="InterPro" id="IPR036188">
    <property type="entry name" value="FAD/NAD-bd_sf"/>
</dbReference>
<dbReference type="SUPFAM" id="SSF54862">
    <property type="entry name" value="4Fe-4S ferredoxins"/>
    <property type="match status" value="1"/>
</dbReference>
<feature type="domain" description="4Fe-4S ferredoxin-type" evidence="4">
    <location>
        <begin position="522"/>
        <end position="551"/>
    </location>
</feature>
<dbReference type="InterPro" id="IPR023753">
    <property type="entry name" value="FAD/NAD-binding_dom"/>
</dbReference>
<proteinExistence type="predicted"/>
<dbReference type="Proteomes" id="UP000641025">
    <property type="component" value="Unassembled WGS sequence"/>
</dbReference>
<dbReference type="PROSITE" id="PS51379">
    <property type="entry name" value="4FE4S_FER_2"/>
    <property type="match status" value="2"/>
</dbReference>
<evidence type="ECO:0000259" key="4">
    <source>
        <dbReference type="PROSITE" id="PS51379"/>
    </source>
</evidence>
<dbReference type="PANTHER" id="PTHR42783">
    <property type="entry name" value="GLUTAMATE SYNTHASE [NADPH] SMALL CHAIN"/>
    <property type="match status" value="1"/>
</dbReference>
<dbReference type="EMBL" id="JAEMHK010000017">
    <property type="protein sequence ID" value="MBJ6802260.1"/>
    <property type="molecule type" value="Genomic_DNA"/>
</dbReference>
<gene>
    <name evidence="5" type="ORF">JFN90_19205</name>
</gene>
<keyword evidence="2" id="KW-0408">Iron</keyword>
<accession>A0ABS0YWB0</accession>
<dbReference type="PANTHER" id="PTHR42783:SF3">
    <property type="entry name" value="GLUTAMATE SYNTHASE [NADPH] SMALL CHAIN-RELATED"/>
    <property type="match status" value="1"/>
</dbReference>
<dbReference type="PRINTS" id="PR00469">
    <property type="entry name" value="PNDRDTASEII"/>
</dbReference>
<dbReference type="InterPro" id="IPR028261">
    <property type="entry name" value="DPD_II"/>
</dbReference>
<keyword evidence="3" id="KW-0411">Iron-sulfur</keyword>
<dbReference type="Pfam" id="PF12838">
    <property type="entry name" value="Fer4_7"/>
    <property type="match status" value="1"/>
</dbReference>
<protein>
    <submittedName>
        <fullName evidence="5">FAD-dependent oxidoreductase</fullName>
    </submittedName>
</protein>
<evidence type="ECO:0000256" key="2">
    <source>
        <dbReference type="ARBA" id="ARBA00023004"/>
    </source>
</evidence>
<reference evidence="5 6" key="1">
    <citation type="submission" date="2020-12" db="EMBL/GenBank/DDBJ databases">
        <title>Geomonas sp. Red259, isolated from paddy soil.</title>
        <authorList>
            <person name="Xu Z."/>
            <person name="Zhang Z."/>
            <person name="Masuda Y."/>
            <person name="Itoh H."/>
            <person name="Senoo K."/>
        </authorList>
    </citation>
    <scope>NUCLEOTIDE SEQUENCE [LARGE SCALE GENOMIC DNA]</scope>
    <source>
        <strain evidence="5 6">Red259</strain>
    </source>
</reference>
<dbReference type="SUPFAM" id="SSF51971">
    <property type="entry name" value="Nucleotide-binding domain"/>
    <property type="match status" value="1"/>
</dbReference>
<feature type="domain" description="4Fe-4S ferredoxin-type" evidence="4">
    <location>
        <begin position="578"/>
        <end position="607"/>
    </location>
</feature>
<dbReference type="SUPFAM" id="SSF46548">
    <property type="entry name" value="alpha-helical ferredoxin"/>
    <property type="match status" value="2"/>
</dbReference>
<keyword evidence="6" id="KW-1185">Reference proteome</keyword>
<evidence type="ECO:0000313" key="6">
    <source>
        <dbReference type="Proteomes" id="UP000641025"/>
    </source>
</evidence>
<dbReference type="Pfam" id="PF14691">
    <property type="entry name" value="Fer4_20"/>
    <property type="match status" value="1"/>
</dbReference>
<dbReference type="InterPro" id="IPR017896">
    <property type="entry name" value="4Fe4S_Fe-S-bd"/>
</dbReference>
<name>A0ABS0YWB0_9BACT</name>
<organism evidence="5 6">
    <name type="scientific">Geomonas propionica</name>
    <dbReference type="NCBI Taxonomy" id="2798582"/>
    <lineage>
        <taxon>Bacteria</taxon>
        <taxon>Pseudomonadati</taxon>
        <taxon>Thermodesulfobacteriota</taxon>
        <taxon>Desulfuromonadia</taxon>
        <taxon>Geobacterales</taxon>
        <taxon>Geobacteraceae</taxon>
        <taxon>Geomonas</taxon>
    </lineage>
</organism>
<evidence type="ECO:0000313" key="5">
    <source>
        <dbReference type="EMBL" id="MBJ6802260.1"/>
    </source>
</evidence>
<dbReference type="Gene3D" id="3.50.50.60">
    <property type="entry name" value="FAD/NAD(P)-binding domain"/>
    <property type="match status" value="2"/>
</dbReference>
<evidence type="ECO:0000256" key="1">
    <source>
        <dbReference type="ARBA" id="ARBA00022723"/>
    </source>
</evidence>
<dbReference type="RefSeq" id="WP_199396733.1">
    <property type="nucleotide sequence ID" value="NZ_JAEMHK010000017.1"/>
</dbReference>
<keyword evidence="1" id="KW-0479">Metal-binding</keyword>
<evidence type="ECO:0000256" key="3">
    <source>
        <dbReference type="ARBA" id="ARBA00023014"/>
    </source>
</evidence>
<sequence>MEQQTGKYQVKILGIEEYRALTACQSACPVGTDTKRYVSAISRGDYEKAYLIARQTNPLVSVCSRVCTAPCEKSCRKGETGTPVDIRALKRFACDQHGAASTKRVVQRLDELSRRADWVSDRAGNHVLNLSRQVEKARTKQATAAQGARVAIVGSGPTGLTAAHDLALLGYAVTIFEAAPHAGGQLRSGIPAFRLPKDVLQKEIDAILELGVELRLNTVVGAELTLARLREQGYQAVLLTIGLQDPMRIEIEGTGLRGVYNGIDYVRNHDQIELGRSCLVIGGGGVAIDCAQHAVRQGAQQVMIACLESWETMPASRVEIEDAQEEGITFHPSLGPQRFLGEDGRVTGVQFMKVASIFDGEGRFKPTFEPDSEHVIRVDSVILAVGQASNLASLKGLEGLEVTPAGQIKAGDDMSTSLPGVFAGGDVRWRFARNATEAIADGQKAARSIHGYLRGEALQVRQRGYMRALPADFVNTRCDTIAAAKIPKREAEERVRTREEITLGFQEKEAREQAARCRQCSIQTVFDRSRCLLCGTCVDTCTQGTLKLVRLEEVEGDEKLVQLTAALAKGAPGTRARTAIIKDESRCVSCGMCARRCPGGAITMAEFNLDEEWE</sequence>
<dbReference type="InterPro" id="IPR009051">
    <property type="entry name" value="Helical_ferredxn"/>
</dbReference>
<dbReference type="Gene3D" id="1.10.1060.10">
    <property type="entry name" value="Alpha-helical ferredoxin"/>
    <property type="match status" value="1"/>
</dbReference>
<dbReference type="PRINTS" id="PR00368">
    <property type="entry name" value="FADPNR"/>
</dbReference>
<dbReference type="PROSITE" id="PS00198">
    <property type="entry name" value="4FE4S_FER_1"/>
    <property type="match status" value="1"/>
</dbReference>
<dbReference type="InterPro" id="IPR017900">
    <property type="entry name" value="4Fe4S_Fe_S_CS"/>
</dbReference>
<dbReference type="Gene3D" id="3.30.70.20">
    <property type="match status" value="1"/>
</dbReference>
<dbReference type="Pfam" id="PF07992">
    <property type="entry name" value="Pyr_redox_2"/>
    <property type="match status" value="1"/>
</dbReference>
<comment type="caution">
    <text evidence="5">The sequence shown here is derived from an EMBL/GenBank/DDBJ whole genome shotgun (WGS) entry which is preliminary data.</text>
</comment>